<keyword evidence="5" id="KW-1015">Disulfide bond</keyword>
<dbReference type="InterPro" id="IPR000884">
    <property type="entry name" value="TSP1_rpt"/>
</dbReference>
<dbReference type="PROSITE" id="PS50092">
    <property type="entry name" value="TSP1"/>
    <property type="match status" value="4"/>
</dbReference>
<dbReference type="Proteomes" id="UP001166674">
    <property type="component" value="Unassembled WGS sequence"/>
</dbReference>
<proteinExistence type="predicted"/>
<comment type="caution">
    <text evidence="8">The sequence shown here is derived from an EMBL/GenBank/DDBJ whole genome shotgun (WGS) entry which is preliminary data.</text>
</comment>
<dbReference type="InterPro" id="IPR050439">
    <property type="entry name" value="ADAMTS_ADAMTS-like"/>
</dbReference>
<evidence type="ECO:0000256" key="3">
    <source>
        <dbReference type="ARBA" id="ARBA00022729"/>
    </source>
</evidence>
<dbReference type="Pfam" id="PF19030">
    <property type="entry name" value="TSP1_ADAMTS"/>
    <property type="match status" value="4"/>
</dbReference>
<dbReference type="InterPro" id="IPR010294">
    <property type="entry name" value="ADAMTS_spacer1"/>
</dbReference>
<evidence type="ECO:0000313" key="8">
    <source>
        <dbReference type="EMBL" id="MBZ3873774.1"/>
    </source>
</evidence>
<keyword evidence="2" id="KW-0964">Secreted</keyword>
<accession>A0AA41ML33</accession>
<dbReference type="Gene3D" id="2.60.120.830">
    <property type="match status" value="1"/>
</dbReference>
<protein>
    <submittedName>
        <fullName evidence="8">ADAMTS-like protein 2</fullName>
    </submittedName>
</protein>
<reference evidence="8" key="1">
    <citation type="submission" date="2020-03" db="EMBL/GenBank/DDBJ databases">
        <title>Studies in the Genomics of Life Span.</title>
        <authorList>
            <person name="Glass D."/>
        </authorList>
    </citation>
    <scope>NUCLEOTIDE SEQUENCE</scope>
    <source>
        <strain evidence="8">SUZIE</strain>
        <tissue evidence="8">Muscle</tissue>
    </source>
</reference>
<dbReference type="Pfam" id="PF19236">
    <property type="entry name" value="ADAMTS_CR_3"/>
    <property type="match status" value="1"/>
</dbReference>
<gene>
    <name evidence="8" type="ORF">SUZIE_124620</name>
</gene>
<sequence>MPVPAGRGRRPRPRVAALRRKRAPAAARVEWEVGRLAEPSRTRPEVCRVLQRRRPKPREAKTLAEVTQRTPLSLRLLSAPTGRTRPVVASVPGFLPAWVTKWIRRSFQDSQRMGRPGPPGEKVSDTQLSGAPEALRDAPGDAAPGPEDSDLLPSVALAVALVLLFLLLSSWLVWSSPAKSPAIVASQMWGTCALDPKAPRLSLRSKPLSRAYYVQTLWETGSQKPQVHGPIQKARPRLATGCGGCQAGMENGPERKSAPGAGNRTCMGTSKRYQLCRVQECPADGRSFREEQCVSFNSRVFDGRAYQWKPLYPDDYVHISSKPCDLHCTTVDGQRQLMVPARDGTSCKLTDLRGVCVSGKCEPIGCDGVLFSTHTLDKCGVCQGDGSSCTHVTGNYRKGNAHLGYSLVTHIPAGARDIQIVERKKSADVLALADEAGFYFFNGNYKVDSPKNFNIAGTVVKYRRPMDVYETGIEYIVAQGPTNQGLNVMVWNQNGKSPSITFEYTLLQPHAHSRQQPLYFSFPGPASASAESQELGPGRLGLARHNGSLYSQASAQPLGLGHGLFSATGPAVELGLRRGQETNDVCQPASGGTCEGPLRGEGFQDHNITGTALSGDKDDQEVDTRFTSQELLSANAISDQLLGTGSDSKGFTLNETMNSIFVQGGPRSPSADSLYLDFGDSEEAAPSLVNGSYLELSSDRLSNTSSEAPFPNASASLPPVAGNRTHKASQDWGHLDSQDWDTWTVWTWDTWTVRTGTPDHNITGTALSGDKDDQEVDTRFTSQELLSANAISDQLLGTGSDSKGFTLNETMNSIFVQGGPRSPSADSLYLDFGDSEEAAPSLVNGSYLELSSDRLSNTSSEAPFPNASASLPPVAGNRTHKARTRPKARKQGVSPADMYRWKLSSHEPCSATCTTGVMSTYAMCVRYDGVEVDDSYCDALTRPEPVHEFCAGRECQPRWETSSWSECSRTCGEGYQFRIVRCWKMLSPGFDSSVYSDLCEAAEAVRPEERKTCRNPACGPQWEMSEWSECTAKCGERSVVTRDIRCSEDEKLCDPSTRPVGEKNCTGPPCDRQWTVSDWGPCSGSCGQGRTIRHVYCKTSDGRVVPESQCQMETKPLAIHPCGDKNCPAHWLAQDWERCNTTCGRGVKRRLVLCMELANGKPQTRSGPECGLAKKPPEESTCFERPCFKWYTSPWSECTKTCGVGVRMRDVKCYQGTDVVRGCDPLVKPVGRQACDLQPCPTEPPDDSCQDQPGTNCALAIKVNLCGHWYYSKACCRSCRPPPS</sequence>
<dbReference type="PROSITE" id="PS50900">
    <property type="entry name" value="PLAC"/>
    <property type="match status" value="1"/>
</dbReference>
<feature type="region of interest" description="Disordered" evidence="6">
    <location>
        <begin position="109"/>
        <end position="147"/>
    </location>
</feature>
<dbReference type="SMART" id="SM00209">
    <property type="entry name" value="TSP1"/>
    <property type="match status" value="6"/>
</dbReference>
<feature type="domain" description="PLAC" evidence="7">
    <location>
        <begin position="1245"/>
        <end position="1283"/>
    </location>
</feature>
<feature type="region of interest" description="Disordered" evidence="6">
    <location>
        <begin position="854"/>
        <end position="891"/>
    </location>
</feature>
<keyword evidence="4" id="KW-0677">Repeat</keyword>
<dbReference type="InterPro" id="IPR013273">
    <property type="entry name" value="ADAMTS/ADAMTS-like"/>
</dbReference>
<dbReference type="Pfam" id="PF08686">
    <property type="entry name" value="PLAC"/>
    <property type="match status" value="1"/>
</dbReference>
<evidence type="ECO:0000256" key="1">
    <source>
        <dbReference type="ARBA" id="ARBA00004613"/>
    </source>
</evidence>
<evidence type="ECO:0000256" key="2">
    <source>
        <dbReference type="ARBA" id="ARBA00022525"/>
    </source>
</evidence>
<dbReference type="PANTHER" id="PTHR13723">
    <property type="entry name" value="ADAMTS A DISINTEGRIN AND METALLOPROTEASE WITH THROMBOSPONDIN MOTIFS PROTEASE"/>
    <property type="match status" value="1"/>
</dbReference>
<dbReference type="PRINTS" id="PR01857">
    <property type="entry name" value="ADAMTSFAMILY"/>
</dbReference>
<evidence type="ECO:0000313" key="9">
    <source>
        <dbReference type="Proteomes" id="UP001166674"/>
    </source>
</evidence>
<evidence type="ECO:0000256" key="4">
    <source>
        <dbReference type="ARBA" id="ARBA00022737"/>
    </source>
</evidence>
<evidence type="ECO:0000259" key="7">
    <source>
        <dbReference type="PROSITE" id="PS50900"/>
    </source>
</evidence>
<dbReference type="Gene3D" id="2.20.100.10">
    <property type="entry name" value="Thrombospondin type-1 (TSP1) repeat"/>
    <property type="match status" value="4"/>
</dbReference>
<comment type="subcellular location">
    <subcellularLocation>
        <location evidence="1">Secreted</location>
    </subcellularLocation>
</comment>
<feature type="compositionally biased region" description="Basic residues" evidence="6">
    <location>
        <begin position="878"/>
        <end position="890"/>
    </location>
</feature>
<feature type="region of interest" description="Disordered" evidence="6">
    <location>
        <begin position="1"/>
        <end position="20"/>
    </location>
</feature>
<dbReference type="FunFam" id="2.60.120.830:FF:000001">
    <property type="entry name" value="A disintegrin and metalloproteinase with thrombospondin motifs 1"/>
    <property type="match status" value="1"/>
</dbReference>
<organism evidence="8 9">
    <name type="scientific">Sciurus carolinensis</name>
    <name type="common">Eastern gray squirrel</name>
    <dbReference type="NCBI Taxonomy" id="30640"/>
    <lineage>
        <taxon>Eukaryota</taxon>
        <taxon>Metazoa</taxon>
        <taxon>Chordata</taxon>
        <taxon>Craniata</taxon>
        <taxon>Vertebrata</taxon>
        <taxon>Euteleostomi</taxon>
        <taxon>Mammalia</taxon>
        <taxon>Eutheria</taxon>
        <taxon>Euarchontoglires</taxon>
        <taxon>Glires</taxon>
        <taxon>Rodentia</taxon>
        <taxon>Sciuromorpha</taxon>
        <taxon>Sciuridae</taxon>
        <taxon>Sciurinae</taxon>
        <taxon>Sciurini</taxon>
        <taxon>Sciurus</taxon>
    </lineage>
</organism>
<dbReference type="InterPro" id="IPR036383">
    <property type="entry name" value="TSP1_rpt_sf"/>
</dbReference>
<name>A0AA41ML33_SCICA</name>
<dbReference type="GO" id="GO:0031012">
    <property type="term" value="C:extracellular matrix"/>
    <property type="evidence" value="ECO:0007669"/>
    <property type="project" value="TreeGrafter"/>
</dbReference>
<dbReference type="InterPro" id="IPR010909">
    <property type="entry name" value="PLAC"/>
</dbReference>
<evidence type="ECO:0000256" key="5">
    <source>
        <dbReference type="ARBA" id="ARBA00023157"/>
    </source>
</evidence>
<dbReference type="GO" id="GO:0030198">
    <property type="term" value="P:extracellular matrix organization"/>
    <property type="evidence" value="ECO:0007669"/>
    <property type="project" value="InterPro"/>
</dbReference>
<dbReference type="PANTHER" id="PTHR13723:SF147">
    <property type="entry name" value="ADAMTS-LIKE PROTEIN 2"/>
    <property type="match status" value="1"/>
</dbReference>
<dbReference type="GO" id="GO:0005576">
    <property type="term" value="C:extracellular region"/>
    <property type="evidence" value="ECO:0007669"/>
    <property type="project" value="UniProtKB-SubCell"/>
</dbReference>
<feature type="region of interest" description="Disordered" evidence="6">
    <location>
        <begin position="700"/>
        <end position="733"/>
    </location>
</feature>
<dbReference type="Pfam" id="PF05986">
    <property type="entry name" value="ADAMTS_spacer1"/>
    <property type="match status" value="1"/>
</dbReference>
<keyword evidence="9" id="KW-1185">Reference proteome</keyword>
<dbReference type="FunFam" id="2.20.100.10:FF:000042">
    <property type="entry name" value="ADAMTS like 2"/>
    <property type="match status" value="1"/>
</dbReference>
<dbReference type="SUPFAM" id="SSF82895">
    <property type="entry name" value="TSP-1 type 1 repeat"/>
    <property type="match status" value="5"/>
</dbReference>
<feature type="compositionally biased region" description="Basic residues" evidence="6">
    <location>
        <begin position="7"/>
        <end position="20"/>
    </location>
</feature>
<evidence type="ECO:0000256" key="6">
    <source>
        <dbReference type="SAM" id="MobiDB-lite"/>
    </source>
</evidence>
<keyword evidence="3" id="KW-0732">Signal</keyword>
<dbReference type="InterPro" id="IPR045371">
    <property type="entry name" value="ADAMTS_CR_3"/>
</dbReference>
<dbReference type="EMBL" id="JAATJV010211720">
    <property type="protein sequence ID" value="MBZ3873774.1"/>
    <property type="molecule type" value="Genomic_DNA"/>
</dbReference>